<reference evidence="3" key="1">
    <citation type="submission" date="2021-03" db="EMBL/GenBank/DDBJ databases">
        <title>Chromosome level genome of the anhydrobiotic midge Polypedilum vanderplanki.</title>
        <authorList>
            <person name="Yoshida Y."/>
            <person name="Kikawada T."/>
            <person name="Gusev O."/>
        </authorList>
    </citation>
    <scope>NUCLEOTIDE SEQUENCE</scope>
    <source>
        <strain evidence="3">NIAS01</strain>
        <tissue evidence="3">Whole body or cell culture</tissue>
    </source>
</reference>
<name>A0A9J6CFY5_POLVA</name>
<dbReference type="Pfam" id="PF00646">
    <property type="entry name" value="F-box"/>
    <property type="match status" value="1"/>
</dbReference>
<dbReference type="InterPro" id="IPR036047">
    <property type="entry name" value="F-box-like_dom_sf"/>
</dbReference>
<dbReference type="EMBL" id="JADBJN010000001">
    <property type="protein sequence ID" value="KAG5681082.1"/>
    <property type="molecule type" value="Genomic_DNA"/>
</dbReference>
<dbReference type="AlphaFoldDB" id="A0A9J6CFY5"/>
<sequence>MLRKSQRIQKKKFDHPDDNSELIQNKKKKKEQNEEQNQNVYNFPIEILIKIIQYIPEHRRNKLLLVSKSFYEAVNIVNAKKKTWIYHCGSETEIDFNEAYPDFLEDSDNKKFLTLRISSINENVVNILKEHGDKVKQLKFNYCREFKFSNYIEILKLVPNCEALCITNLIKDDESENILKVSMLKLKILCFEPNLPIYRDKKLYKCIKCPNLKQLFTCNANDEKSQKVPYKNIAHFENLKLKRKIIKYENDCIVLKDETSKQITSDQIINFERFNTFISSSRQIKNIKFNFEKFIPKYEYEQILKILNKIKNNLNEVTLRGEVKENYLKDILECIKNCKVLNFDYLNALEMSEIKEKVEFKNLEILNVKYGNSLKFIKLSENCLKTFTGYSMENFNEILENQKKLENVEVRTSVIIEKDFLANYKLKRLSLLNSFGVDKSYYIDFIKTQRVWVT</sequence>
<feature type="region of interest" description="Disordered" evidence="1">
    <location>
        <begin position="1"/>
        <end position="35"/>
    </location>
</feature>
<feature type="compositionally biased region" description="Basic residues" evidence="1">
    <location>
        <begin position="1"/>
        <end position="13"/>
    </location>
</feature>
<dbReference type="Gene3D" id="1.20.1280.50">
    <property type="match status" value="1"/>
</dbReference>
<feature type="domain" description="F-box" evidence="2">
    <location>
        <begin position="37"/>
        <end position="87"/>
    </location>
</feature>
<evidence type="ECO:0000259" key="2">
    <source>
        <dbReference type="PROSITE" id="PS50181"/>
    </source>
</evidence>
<evidence type="ECO:0000313" key="3">
    <source>
        <dbReference type="EMBL" id="KAG5681082.1"/>
    </source>
</evidence>
<gene>
    <name evidence="3" type="ORF">PVAND_010548</name>
</gene>
<accession>A0A9J6CFY5</accession>
<keyword evidence="4" id="KW-1185">Reference proteome</keyword>
<comment type="caution">
    <text evidence="3">The sequence shown here is derived from an EMBL/GenBank/DDBJ whole genome shotgun (WGS) entry which is preliminary data.</text>
</comment>
<organism evidence="3 4">
    <name type="scientific">Polypedilum vanderplanki</name>
    <name type="common">Sleeping chironomid midge</name>
    <dbReference type="NCBI Taxonomy" id="319348"/>
    <lineage>
        <taxon>Eukaryota</taxon>
        <taxon>Metazoa</taxon>
        <taxon>Ecdysozoa</taxon>
        <taxon>Arthropoda</taxon>
        <taxon>Hexapoda</taxon>
        <taxon>Insecta</taxon>
        <taxon>Pterygota</taxon>
        <taxon>Neoptera</taxon>
        <taxon>Endopterygota</taxon>
        <taxon>Diptera</taxon>
        <taxon>Nematocera</taxon>
        <taxon>Chironomoidea</taxon>
        <taxon>Chironomidae</taxon>
        <taxon>Chironominae</taxon>
        <taxon>Polypedilum</taxon>
        <taxon>Polypedilum</taxon>
    </lineage>
</organism>
<evidence type="ECO:0000256" key="1">
    <source>
        <dbReference type="SAM" id="MobiDB-lite"/>
    </source>
</evidence>
<evidence type="ECO:0000313" key="4">
    <source>
        <dbReference type="Proteomes" id="UP001107558"/>
    </source>
</evidence>
<dbReference type="PROSITE" id="PS50181">
    <property type="entry name" value="FBOX"/>
    <property type="match status" value="1"/>
</dbReference>
<dbReference type="SUPFAM" id="SSF81383">
    <property type="entry name" value="F-box domain"/>
    <property type="match status" value="1"/>
</dbReference>
<dbReference type="InterPro" id="IPR001810">
    <property type="entry name" value="F-box_dom"/>
</dbReference>
<proteinExistence type="predicted"/>
<dbReference type="Proteomes" id="UP001107558">
    <property type="component" value="Chromosome 1"/>
</dbReference>
<protein>
    <recommendedName>
        <fullName evidence="2">F-box domain-containing protein</fullName>
    </recommendedName>
</protein>